<evidence type="ECO:0000256" key="2">
    <source>
        <dbReference type="ARBA" id="ARBA00023015"/>
    </source>
</evidence>
<dbReference type="SUPFAM" id="SSF53850">
    <property type="entry name" value="Periplasmic binding protein-like II"/>
    <property type="match status" value="1"/>
</dbReference>
<evidence type="ECO:0000313" key="6">
    <source>
        <dbReference type="EMBL" id="MDT8758407.1"/>
    </source>
</evidence>
<name>A0ABU3N1P3_9SPHN</name>
<keyword evidence="4" id="KW-0804">Transcription</keyword>
<comment type="similarity">
    <text evidence="1">Belongs to the LysR transcriptional regulatory family.</text>
</comment>
<accession>A0ABU3N1P3</accession>
<dbReference type="Pfam" id="PF00126">
    <property type="entry name" value="HTH_1"/>
    <property type="match status" value="2"/>
</dbReference>
<organism evidence="6">
    <name type="scientific">Sphingomonas psychrotolerans</name>
    <dbReference type="NCBI Taxonomy" id="1327635"/>
    <lineage>
        <taxon>Bacteria</taxon>
        <taxon>Pseudomonadati</taxon>
        <taxon>Pseudomonadota</taxon>
        <taxon>Alphaproteobacteria</taxon>
        <taxon>Sphingomonadales</taxon>
        <taxon>Sphingomonadaceae</taxon>
        <taxon>Sphingomonas</taxon>
    </lineage>
</organism>
<evidence type="ECO:0000256" key="3">
    <source>
        <dbReference type="ARBA" id="ARBA00023125"/>
    </source>
</evidence>
<dbReference type="Pfam" id="PF03466">
    <property type="entry name" value="LysR_substrate"/>
    <property type="match status" value="1"/>
</dbReference>
<keyword evidence="2" id="KW-0805">Transcription regulation</keyword>
<feature type="domain" description="HTH lysR-type" evidence="5">
    <location>
        <begin position="100"/>
        <end position="157"/>
    </location>
</feature>
<dbReference type="PANTHER" id="PTHR30126:SF98">
    <property type="entry name" value="HTH-TYPE TRANSCRIPTIONAL ACTIVATOR BAUR"/>
    <property type="match status" value="1"/>
</dbReference>
<dbReference type="InterPro" id="IPR036390">
    <property type="entry name" value="WH_DNA-bd_sf"/>
</dbReference>
<feature type="domain" description="HTH lysR-type" evidence="5">
    <location>
        <begin position="8"/>
        <end position="65"/>
    </location>
</feature>
<evidence type="ECO:0000256" key="1">
    <source>
        <dbReference type="ARBA" id="ARBA00009437"/>
    </source>
</evidence>
<evidence type="ECO:0000259" key="5">
    <source>
        <dbReference type="PROSITE" id="PS50931"/>
    </source>
</evidence>
<comment type="caution">
    <text evidence="6">The sequence shown here is derived from an EMBL/GenBank/DDBJ whole genome shotgun (WGS) entry which is preliminary data.</text>
</comment>
<dbReference type="InterPro" id="IPR005119">
    <property type="entry name" value="LysR_subst-bd"/>
</dbReference>
<dbReference type="Gene3D" id="3.40.190.290">
    <property type="match status" value="1"/>
</dbReference>
<proteinExistence type="inferred from homology"/>
<dbReference type="InterPro" id="IPR000847">
    <property type="entry name" value="LysR_HTH_N"/>
</dbReference>
<dbReference type="PANTHER" id="PTHR30126">
    <property type="entry name" value="HTH-TYPE TRANSCRIPTIONAL REGULATOR"/>
    <property type="match status" value="1"/>
</dbReference>
<reference evidence="6" key="1">
    <citation type="submission" date="2022-04" db="EMBL/GenBank/DDBJ databases">
        <title>Tomato heritable bacteria conferring resistance against bacterial wilt.</title>
        <authorList>
            <person name="Yin J."/>
        </authorList>
    </citation>
    <scope>NUCLEOTIDE SEQUENCE</scope>
    <source>
        <strain evidence="6">Cra20</strain>
    </source>
</reference>
<keyword evidence="3" id="KW-0238">DNA-binding</keyword>
<dbReference type="PROSITE" id="PS50931">
    <property type="entry name" value="HTH_LYSR"/>
    <property type="match status" value="2"/>
</dbReference>
<gene>
    <name evidence="6" type="ORF">MZO42_06840</name>
</gene>
<protein>
    <submittedName>
        <fullName evidence="6">LysR family transcriptional regulator</fullName>
    </submittedName>
</protein>
<dbReference type="Gene3D" id="1.10.10.10">
    <property type="entry name" value="Winged helix-like DNA-binding domain superfamily/Winged helix DNA-binding domain"/>
    <property type="match status" value="2"/>
</dbReference>
<dbReference type="PRINTS" id="PR00039">
    <property type="entry name" value="HTHLYSR"/>
</dbReference>
<dbReference type="InterPro" id="IPR036388">
    <property type="entry name" value="WH-like_DNA-bd_sf"/>
</dbReference>
<evidence type="ECO:0000256" key="4">
    <source>
        <dbReference type="ARBA" id="ARBA00023163"/>
    </source>
</evidence>
<dbReference type="EMBL" id="JALMLT010000001">
    <property type="protein sequence ID" value="MDT8758407.1"/>
    <property type="molecule type" value="Genomic_DNA"/>
</dbReference>
<dbReference type="SUPFAM" id="SSF46785">
    <property type="entry name" value="Winged helix' DNA-binding domain"/>
    <property type="match status" value="2"/>
</dbReference>
<sequence length="398" mass="42609">MTAAPFDLNPRHLRALSVIIGRGSMSAAAEAVGLSQPALTQGIAKIEQRLRTLLFERHAEGTTPTAEGRLLAERSDAAIAHLAQAVRGGGRGFARPELLMTGTQLRAFLALADAGGFARAAEATGLSQPALHRAAREIEQICGYPLVERRGRGVALTAAGTRLARGVRLARAELAAAIAEIEGNAAAQGGSLTIGAMPLSRALILPRAIARFTREYPRVRIDVVEGSWRELIDPLLDGVLDLTIGALREHPPRGARQLPLLVDRLAVIARSGHPLAREPAPTLARLAAYPWIVGQAGTPLRNHWEKLFEGHALPPAPIECGSVMVIREVLRESDFLTLLSPDQIALEAATGILTAIGPSLPHSSRTIGITLRENWRPTTAQTRFMELLRSVSAIPENQ</sequence>